<gene>
    <name evidence="1" type="ORF">CFAM422_010804</name>
</gene>
<dbReference type="Proteomes" id="UP000801864">
    <property type="component" value="Unassembled WGS sequence"/>
</dbReference>
<evidence type="ECO:0000313" key="2">
    <source>
        <dbReference type="Proteomes" id="UP000801864"/>
    </source>
</evidence>
<reference evidence="1 2" key="1">
    <citation type="submission" date="2018-06" db="EMBL/GenBank/DDBJ databases">
        <title>Genome analysis of cellulolytic fungus Trichoderma lentiforme CFAM-422.</title>
        <authorList>
            <person name="Steindorff A.S."/>
            <person name="Formighieri E.F."/>
            <person name="Midorikawa G.E.O."/>
            <person name="Tamietti M.S."/>
            <person name="Ramos E.Z."/>
            <person name="Silva A.S."/>
            <person name="Bon E.P.S."/>
            <person name="Mendes T.D."/>
            <person name="Damaso M.C.T."/>
            <person name="Favaro L.C.L."/>
        </authorList>
    </citation>
    <scope>NUCLEOTIDE SEQUENCE [LARGE SCALE GENOMIC DNA]</scope>
    <source>
        <strain evidence="1 2">CFAM-422</strain>
    </source>
</reference>
<protein>
    <submittedName>
        <fullName evidence="1">Uncharacterized protein</fullName>
    </submittedName>
</protein>
<accession>A0A9P5CA66</accession>
<dbReference type="AlphaFoldDB" id="A0A9P5CA66"/>
<evidence type="ECO:0000313" key="1">
    <source>
        <dbReference type="EMBL" id="KAF3062692.1"/>
    </source>
</evidence>
<comment type="caution">
    <text evidence="1">The sequence shown here is derived from an EMBL/GenBank/DDBJ whole genome shotgun (WGS) entry which is preliminary data.</text>
</comment>
<sequence length="147" mass="16576">MGTVVIPIPAGTFTLENVFYYPQGAANILNPGVLKRKNILIDGINDLLILKEEEDFIPITKIVWNCDVTTLKYLQPRGGINLALLPFKATTENVEFALIHQRLGHAGKDRVIEACQRYSLHGIDFWSQYQWLILAASRKEAVKKLKA</sequence>
<proteinExistence type="predicted"/>
<dbReference type="EMBL" id="QLNT01000021">
    <property type="protein sequence ID" value="KAF3062692.1"/>
    <property type="molecule type" value="Genomic_DNA"/>
</dbReference>
<name>A0A9P5CA66_9HYPO</name>
<keyword evidence="2" id="KW-1185">Reference proteome</keyword>
<organism evidence="1 2">
    <name type="scientific">Trichoderma lentiforme</name>
    <dbReference type="NCBI Taxonomy" id="1567552"/>
    <lineage>
        <taxon>Eukaryota</taxon>
        <taxon>Fungi</taxon>
        <taxon>Dikarya</taxon>
        <taxon>Ascomycota</taxon>
        <taxon>Pezizomycotina</taxon>
        <taxon>Sordariomycetes</taxon>
        <taxon>Hypocreomycetidae</taxon>
        <taxon>Hypocreales</taxon>
        <taxon>Hypocreaceae</taxon>
        <taxon>Trichoderma</taxon>
    </lineage>
</organism>